<proteinExistence type="predicted"/>
<dbReference type="EMBL" id="KB644412">
    <property type="protein sequence ID" value="EPS30405.1"/>
    <property type="molecule type" value="Genomic_DNA"/>
</dbReference>
<keyword evidence="1" id="KW-0812">Transmembrane</keyword>
<keyword evidence="1" id="KW-0472">Membrane</keyword>
<evidence type="ECO:0000256" key="1">
    <source>
        <dbReference type="SAM" id="Phobius"/>
    </source>
</evidence>
<organism evidence="2 3">
    <name type="scientific">Penicillium oxalicum (strain 114-2 / CGMCC 5302)</name>
    <name type="common">Penicillium decumbens</name>
    <dbReference type="NCBI Taxonomy" id="933388"/>
    <lineage>
        <taxon>Eukaryota</taxon>
        <taxon>Fungi</taxon>
        <taxon>Dikarya</taxon>
        <taxon>Ascomycota</taxon>
        <taxon>Pezizomycotina</taxon>
        <taxon>Eurotiomycetes</taxon>
        <taxon>Eurotiomycetidae</taxon>
        <taxon>Eurotiales</taxon>
        <taxon>Aspergillaceae</taxon>
        <taxon>Penicillium</taxon>
    </lineage>
</organism>
<dbReference type="HOGENOM" id="CLU_2278411_0_0_1"/>
<evidence type="ECO:0000313" key="2">
    <source>
        <dbReference type="EMBL" id="EPS30405.1"/>
    </source>
</evidence>
<reference evidence="2 3" key="1">
    <citation type="journal article" date="2013" name="PLoS ONE">
        <title>Genomic and secretomic analyses reveal unique features of the lignocellulolytic enzyme system of Penicillium decumbens.</title>
        <authorList>
            <person name="Liu G."/>
            <person name="Zhang L."/>
            <person name="Wei X."/>
            <person name="Zou G."/>
            <person name="Qin Y."/>
            <person name="Ma L."/>
            <person name="Li J."/>
            <person name="Zheng H."/>
            <person name="Wang S."/>
            <person name="Wang C."/>
            <person name="Xun L."/>
            <person name="Zhao G.-P."/>
            <person name="Zhou Z."/>
            <person name="Qu Y."/>
        </authorList>
    </citation>
    <scope>NUCLEOTIDE SEQUENCE [LARGE SCALE GENOMIC DNA]</scope>
    <source>
        <strain evidence="3">114-2 / CGMCC 5302</strain>
    </source>
</reference>
<protein>
    <submittedName>
        <fullName evidence="2">Uncharacterized protein</fullName>
    </submittedName>
</protein>
<evidence type="ECO:0000313" key="3">
    <source>
        <dbReference type="Proteomes" id="UP000019376"/>
    </source>
</evidence>
<keyword evidence="1" id="KW-1133">Transmembrane helix</keyword>
<dbReference type="Proteomes" id="UP000019376">
    <property type="component" value="Unassembled WGS sequence"/>
</dbReference>
<keyword evidence="3" id="KW-1185">Reference proteome</keyword>
<dbReference type="AlphaFoldDB" id="S7ZIF0"/>
<name>S7ZIF0_PENO1</name>
<feature type="transmembrane region" description="Helical" evidence="1">
    <location>
        <begin position="32"/>
        <end position="53"/>
    </location>
</feature>
<gene>
    <name evidence="2" type="ORF">PDE_05356</name>
</gene>
<sequence length="102" mass="10924">MLLYELGSPPTRLVLGRSASFTPATGGVSSIPPLYCLLTFPFLFSCWCLLLIFSGPAGFHAFNGQGDVDLASIFPPYILSDSSTSFFCTTCAFLPSPPVLHL</sequence>
<accession>S7ZIF0</accession>